<dbReference type="EC" id="2.1.1.85" evidence="4"/>
<evidence type="ECO:0000313" key="6">
    <source>
        <dbReference type="WBParaSite" id="jg8157"/>
    </source>
</evidence>
<dbReference type="PROSITE" id="PS51565">
    <property type="entry name" value="SAM_MT85_SETD3"/>
    <property type="match status" value="1"/>
</dbReference>
<dbReference type="PANTHER" id="PTHR13271">
    <property type="entry name" value="UNCHARACTERIZED PUTATIVE METHYLTRANSFERASE"/>
    <property type="match status" value="1"/>
</dbReference>
<protein>
    <recommendedName>
        <fullName evidence="4">protein-histidine N-methyltransferase</fullName>
        <ecNumber evidence="4">2.1.1.85</ecNumber>
    </recommendedName>
</protein>
<dbReference type="GO" id="GO:0032259">
    <property type="term" value="P:methylation"/>
    <property type="evidence" value="ECO:0007669"/>
    <property type="project" value="UniProtKB-KW"/>
</dbReference>
<proteinExistence type="inferred from homology"/>
<evidence type="ECO:0000256" key="2">
    <source>
        <dbReference type="ARBA" id="ARBA00022679"/>
    </source>
</evidence>
<evidence type="ECO:0000256" key="4">
    <source>
        <dbReference type="PROSITE-ProRule" id="PRU00898"/>
    </source>
</evidence>
<dbReference type="AlphaFoldDB" id="A0A915ELW8"/>
<accession>A0A915ELW8</accession>
<organism evidence="5 6">
    <name type="scientific">Ditylenchus dipsaci</name>
    <dbReference type="NCBI Taxonomy" id="166011"/>
    <lineage>
        <taxon>Eukaryota</taxon>
        <taxon>Metazoa</taxon>
        <taxon>Ecdysozoa</taxon>
        <taxon>Nematoda</taxon>
        <taxon>Chromadorea</taxon>
        <taxon>Rhabditida</taxon>
        <taxon>Tylenchina</taxon>
        <taxon>Tylenchomorpha</taxon>
        <taxon>Sphaerularioidea</taxon>
        <taxon>Anguinidae</taxon>
        <taxon>Anguininae</taxon>
        <taxon>Ditylenchus</taxon>
    </lineage>
</organism>
<keyword evidence="5" id="KW-1185">Reference proteome</keyword>
<keyword evidence="2 4" id="KW-0808">Transferase</keyword>
<comment type="catalytic activity">
    <reaction evidence="4">
        <text>L-histidyl-[protein] + S-adenosyl-L-methionine = N(tele)-methyl-L-histidyl-[protein] + S-adenosyl-L-homocysteine + H(+)</text>
        <dbReference type="Rhea" id="RHEA:19369"/>
        <dbReference type="Rhea" id="RHEA-COMP:9745"/>
        <dbReference type="Rhea" id="RHEA-COMP:11600"/>
        <dbReference type="ChEBI" id="CHEBI:15378"/>
        <dbReference type="ChEBI" id="CHEBI:16367"/>
        <dbReference type="ChEBI" id="CHEBI:29979"/>
        <dbReference type="ChEBI" id="CHEBI:57856"/>
        <dbReference type="ChEBI" id="CHEBI:59789"/>
        <dbReference type="EC" id="2.1.1.85"/>
    </reaction>
</comment>
<dbReference type="InterPro" id="IPR025785">
    <property type="entry name" value="SETD3"/>
</dbReference>
<dbReference type="GO" id="GO:0016279">
    <property type="term" value="F:protein-lysine N-methyltransferase activity"/>
    <property type="evidence" value="ECO:0007669"/>
    <property type="project" value="TreeGrafter"/>
</dbReference>
<dbReference type="InterPro" id="IPR046341">
    <property type="entry name" value="SET_dom_sf"/>
</dbReference>
<dbReference type="InterPro" id="IPR050600">
    <property type="entry name" value="SETD3_SETD6_MTase"/>
</dbReference>
<comment type="similarity">
    <text evidence="4">Belongs to the class V-like SAM-binding methyltransferase superfamily. SETD3 actin-histidine methyltransferase family.</text>
</comment>
<evidence type="ECO:0000256" key="3">
    <source>
        <dbReference type="ARBA" id="ARBA00022691"/>
    </source>
</evidence>
<dbReference type="GO" id="GO:0018064">
    <property type="term" value="F:protein-L-histidine N-tele-methyltransferase activity"/>
    <property type="evidence" value="ECO:0007669"/>
    <property type="project" value="UniProtKB-EC"/>
</dbReference>
<evidence type="ECO:0000313" key="5">
    <source>
        <dbReference type="Proteomes" id="UP000887574"/>
    </source>
</evidence>
<dbReference type="WBParaSite" id="jg8157">
    <property type="protein sequence ID" value="jg8157"/>
    <property type="gene ID" value="jg8157"/>
</dbReference>
<sequence length="344" mass="39397">MDQTRQNKRLEKFLKWSSEMAIRHDGVDITSSGSGYLSLTVSKGFDKEALVVDVPREAVLSLDFADQCFSLRVIFENDEMIKAMDNVGLVMVLAHEILIGEQSSWSAYLNILPNSFTTPLFYTLEQLQTLKPSPIFEDALNMYRSVARQFVYFYLRIMGDSKHVNKKNRLNTAEKAPFLWVLLRQITLVSSSTGGVCQWYQLKSGKQPDLVPSLIPFIDLANHGQSAFESVNTALQPNQEVLIYYGVRNNLKFLLHNGFVPPLPNPYNTYEIKFGLPKSTDCEFKVRYLKEHHMMPYTKNVYHFVLEPCQYTLHASFLLQFGCAFVAQTQEQLENGVEHKAKNL</sequence>
<dbReference type="PANTHER" id="PTHR13271:SF47">
    <property type="entry name" value="ACTIN-HISTIDINE N-METHYLTRANSFERASE"/>
    <property type="match status" value="1"/>
</dbReference>
<evidence type="ECO:0000256" key="1">
    <source>
        <dbReference type="ARBA" id="ARBA00022603"/>
    </source>
</evidence>
<dbReference type="SUPFAM" id="SSF82199">
    <property type="entry name" value="SET domain"/>
    <property type="match status" value="1"/>
</dbReference>
<dbReference type="Gene3D" id="3.90.1410.10">
    <property type="entry name" value="set domain protein methyltransferase, domain 1"/>
    <property type="match status" value="1"/>
</dbReference>
<reference evidence="6" key="1">
    <citation type="submission" date="2022-11" db="UniProtKB">
        <authorList>
            <consortium name="WormBaseParasite"/>
        </authorList>
    </citation>
    <scope>IDENTIFICATION</scope>
</reference>
<keyword evidence="1 4" id="KW-0489">Methyltransferase</keyword>
<dbReference type="Proteomes" id="UP000887574">
    <property type="component" value="Unplaced"/>
</dbReference>
<keyword evidence="3 4" id="KW-0949">S-adenosyl-L-methionine</keyword>
<name>A0A915ELW8_9BILA</name>